<keyword evidence="2 3" id="KW-0813">Transport</keyword>
<accession>A0A4D6KTN8</accession>
<dbReference type="GO" id="GO:0015031">
    <property type="term" value="P:protein transport"/>
    <property type="evidence" value="ECO:0007669"/>
    <property type="project" value="UniProtKB-KW"/>
</dbReference>
<evidence type="ECO:0000256" key="1">
    <source>
        <dbReference type="ARBA" id="ARBA00006756"/>
    </source>
</evidence>
<dbReference type="SUPFAM" id="SSF74788">
    <property type="entry name" value="Cullin repeat-like"/>
    <property type="match status" value="1"/>
</dbReference>
<evidence type="ECO:0000256" key="2">
    <source>
        <dbReference type="ARBA" id="ARBA00022448"/>
    </source>
</evidence>
<dbReference type="Gene3D" id="1.20.1280.170">
    <property type="entry name" value="Exocyst complex component Exo70"/>
    <property type="match status" value="1"/>
</dbReference>
<name>A0A4D6KTN8_VIGUN</name>
<reference evidence="5 6" key="1">
    <citation type="submission" date="2019-04" db="EMBL/GenBank/DDBJ databases">
        <title>An improved genome assembly and genetic linkage map for asparagus bean, Vigna unguiculata ssp. sesquipedialis.</title>
        <authorList>
            <person name="Xia Q."/>
            <person name="Zhang R."/>
            <person name="Dong Y."/>
        </authorList>
    </citation>
    <scope>NUCLEOTIDE SEQUENCE [LARGE SCALE GENOMIC DNA]</scope>
    <source>
        <tissue evidence="5">Leaf</tissue>
    </source>
</reference>
<proteinExistence type="inferred from homology"/>
<keyword evidence="3" id="KW-0653">Protein transport</keyword>
<dbReference type="GO" id="GO:0005546">
    <property type="term" value="F:phosphatidylinositol-4,5-bisphosphate binding"/>
    <property type="evidence" value="ECO:0007669"/>
    <property type="project" value="InterPro"/>
</dbReference>
<evidence type="ECO:0000259" key="4">
    <source>
        <dbReference type="Pfam" id="PF03081"/>
    </source>
</evidence>
<gene>
    <name evidence="5" type="ORF">DEO72_LG1g2185</name>
</gene>
<dbReference type="InterPro" id="IPR016159">
    <property type="entry name" value="Cullin_repeat-like_dom_sf"/>
</dbReference>
<dbReference type="AlphaFoldDB" id="A0A4D6KTN8"/>
<keyword evidence="3" id="KW-0268">Exocytosis</keyword>
<comment type="similarity">
    <text evidence="1 3">Belongs to the EXO70 family.</text>
</comment>
<organism evidence="5 6">
    <name type="scientific">Vigna unguiculata</name>
    <name type="common">Cowpea</name>
    <dbReference type="NCBI Taxonomy" id="3917"/>
    <lineage>
        <taxon>Eukaryota</taxon>
        <taxon>Viridiplantae</taxon>
        <taxon>Streptophyta</taxon>
        <taxon>Embryophyta</taxon>
        <taxon>Tracheophyta</taxon>
        <taxon>Spermatophyta</taxon>
        <taxon>Magnoliopsida</taxon>
        <taxon>eudicotyledons</taxon>
        <taxon>Gunneridae</taxon>
        <taxon>Pentapetalae</taxon>
        <taxon>rosids</taxon>
        <taxon>fabids</taxon>
        <taxon>Fabales</taxon>
        <taxon>Fabaceae</taxon>
        <taxon>Papilionoideae</taxon>
        <taxon>50 kb inversion clade</taxon>
        <taxon>NPAAA clade</taxon>
        <taxon>indigoferoid/millettioid clade</taxon>
        <taxon>Phaseoleae</taxon>
        <taxon>Vigna</taxon>
    </lineage>
</organism>
<protein>
    <recommendedName>
        <fullName evidence="3">Exocyst subunit Exo70 family protein</fullName>
    </recommendedName>
</protein>
<dbReference type="PANTHER" id="PTHR12542">
    <property type="entry name" value="EXOCYST COMPLEX PROTEIN EXO70"/>
    <property type="match status" value="1"/>
</dbReference>
<dbReference type="EMBL" id="CP039345">
    <property type="protein sequence ID" value="QCD78549.1"/>
    <property type="molecule type" value="Genomic_DNA"/>
</dbReference>
<dbReference type="InterPro" id="IPR046364">
    <property type="entry name" value="Exo70_C"/>
</dbReference>
<dbReference type="InterPro" id="IPR004140">
    <property type="entry name" value="Exo70"/>
</dbReference>
<dbReference type="Proteomes" id="UP000501690">
    <property type="component" value="Linkage Group LG1"/>
</dbReference>
<evidence type="ECO:0000313" key="6">
    <source>
        <dbReference type="Proteomes" id="UP000501690"/>
    </source>
</evidence>
<comment type="function">
    <text evidence="3">Component of the exocyst complex.</text>
</comment>
<feature type="domain" description="Exocyst complex subunit Exo70 C-terminal" evidence="4">
    <location>
        <begin position="281"/>
        <end position="431"/>
    </location>
</feature>
<dbReference type="GO" id="GO:0000145">
    <property type="term" value="C:exocyst"/>
    <property type="evidence" value="ECO:0007669"/>
    <property type="project" value="InterPro"/>
</dbReference>
<dbReference type="Pfam" id="PF03081">
    <property type="entry name" value="Exo70_C"/>
    <property type="match status" value="1"/>
</dbReference>
<dbReference type="PANTHER" id="PTHR12542:SF180">
    <property type="entry name" value="EXOCYST SUBUNIT EXO70 FAMILY PROTEIN"/>
    <property type="match status" value="1"/>
</dbReference>
<evidence type="ECO:0000313" key="5">
    <source>
        <dbReference type="EMBL" id="QCD78549.1"/>
    </source>
</evidence>
<keyword evidence="6" id="KW-1185">Reference proteome</keyword>
<sequence length="487" mass="56810">MDERLRVDQRCRNIEQEWYENKQILSDMLRDASKNNFIELLVIVNTTPQPHQTFPENPDFNALRHEIKDVLLKLAIRAEQMSEDLSQLMNDAVRKVTLEDMMKMMTEMMKMNQTDQKEMMNAATQSLQNHCFLASERFARDFVRTSPCFQTVSRFLKSKVCLRCSFTSFASPTVVDIFVPESKPCLRNNTVLMLIKIQSLLHQPKRNKAQFFSRSFTSRGWYWWYPSRKHLRDNTILPLIHRSRNTTNILVHEGAVTMWHASEHSMLIRQRLSIYEALEDVSLSGGIHSITLEVMYRIYLVYRNREISKLSQDLKEGNITSSVYIAKVRILLASSLDAKSKNGNKLDVMYYIKSLDRSKENNLGLGLDTMFSPVCIYRMIELLERSLEANSKNYKNPSLGYVFIMNNRRFIEVETKLNGQRLSFGDDWLHKNMFYLENGKPNNVSWIGYPPVVQIDEQKVELLFVGLDVYQLGKGLGLSCEYSLIRL</sequence>
<evidence type="ECO:0000256" key="3">
    <source>
        <dbReference type="RuleBase" id="RU365026"/>
    </source>
</evidence>
<dbReference type="GO" id="GO:0006887">
    <property type="term" value="P:exocytosis"/>
    <property type="evidence" value="ECO:0007669"/>
    <property type="project" value="UniProtKB-KW"/>
</dbReference>